<dbReference type="PANTHER" id="PTHR35446">
    <property type="entry name" value="SI:CH211-175M2.5"/>
    <property type="match status" value="1"/>
</dbReference>
<dbReference type="InterPro" id="IPR003779">
    <property type="entry name" value="CMD-like"/>
</dbReference>
<organism evidence="2 3">
    <name type="scientific">Acinetobacter chinensis</name>
    <dbReference type="NCBI Taxonomy" id="2004650"/>
    <lineage>
        <taxon>Bacteria</taxon>
        <taxon>Pseudomonadati</taxon>
        <taxon>Pseudomonadota</taxon>
        <taxon>Gammaproteobacteria</taxon>
        <taxon>Moraxellales</taxon>
        <taxon>Moraxellaceae</taxon>
        <taxon>Acinetobacter</taxon>
    </lineage>
</organism>
<dbReference type="Gene3D" id="1.20.1290.10">
    <property type="entry name" value="AhpD-like"/>
    <property type="match status" value="1"/>
</dbReference>
<protein>
    <submittedName>
        <fullName evidence="2">Carboxymuconolactone decarboxylase family protein</fullName>
    </submittedName>
</protein>
<sequence>MTTYFKPLTSEQAPAEAKQRLINAEKANGFSSNLLGVLAYAPTALEMYQTVSEINSRSSLNVQEREVVQLVAATDNGCSFCVAGHTALAKNKARLSPETVQALRDQTELPDIRLNVLSTFARQALLTKGAVDVQTTDAFFNAGFTEQNALDVLLGLSLATLCNYANSLARTELNSQLAAHQWEPKNA</sequence>
<dbReference type="NCBIfam" id="TIGR00778">
    <property type="entry name" value="ahpD_dom"/>
    <property type="match status" value="1"/>
</dbReference>
<proteinExistence type="predicted"/>
<dbReference type="Proteomes" id="UP001278188">
    <property type="component" value="Unassembled WGS sequence"/>
</dbReference>
<dbReference type="InterPro" id="IPR029032">
    <property type="entry name" value="AhpD-like"/>
</dbReference>
<evidence type="ECO:0000313" key="3">
    <source>
        <dbReference type="Proteomes" id="UP001278188"/>
    </source>
</evidence>
<dbReference type="Pfam" id="PF02627">
    <property type="entry name" value="CMD"/>
    <property type="match status" value="1"/>
</dbReference>
<evidence type="ECO:0000313" key="2">
    <source>
        <dbReference type="EMBL" id="MDV2468415.1"/>
    </source>
</evidence>
<dbReference type="InterPro" id="IPR004675">
    <property type="entry name" value="AhpD_core"/>
</dbReference>
<name>A0ABU3WDD9_9GAMM</name>
<dbReference type="SUPFAM" id="SSF69118">
    <property type="entry name" value="AhpD-like"/>
    <property type="match status" value="1"/>
</dbReference>
<gene>
    <name evidence="2" type="ORF">QR674_05405</name>
</gene>
<keyword evidence="3" id="KW-1185">Reference proteome</keyword>
<feature type="domain" description="Carboxymuconolactone decarboxylase-like" evidence="1">
    <location>
        <begin position="53"/>
        <end position="108"/>
    </location>
</feature>
<evidence type="ECO:0000259" key="1">
    <source>
        <dbReference type="Pfam" id="PF02627"/>
    </source>
</evidence>
<dbReference type="PANTHER" id="PTHR35446:SF3">
    <property type="entry name" value="CMD DOMAIN-CONTAINING PROTEIN"/>
    <property type="match status" value="1"/>
</dbReference>
<reference evidence="2 3" key="1">
    <citation type="submission" date="2023-06" db="EMBL/GenBank/DDBJ databases">
        <title>Genomic Analysis of Acinetobacter Strains Recovered from South Australian Aquatic Samples provides Insights into the Circulation of Antibiotic Resistance determinants in the Environment.</title>
        <authorList>
            <person name="Tobin L."/>
            <person name="Jarocki V.M."/>
            <person name="Kenyon J."/>
            <person name="Drigo B."/>
            <person name="Donner E."/>
            <person name="Djordjevic S.P."/>
            <person name="Hamidian M."/>
        </authorList>
    </citation>
    <scope>NUCLEOTIDE SEQUENCE [LARGE SCALE GENOMIC DNA]</scope>
    <source>
        <strain evidence="2 3">SAAc652</strain>
    </source>
</reference>
<dbReference type="RefSeq" id="WP_317082434.1">
    <property type="nucleotide sequence ID" value="NZ_JASVDY010000001.1"/>
</dbReference>
<accession>A0ABU3WDD9</accession>
<dbReference type="EMBL" id="JASVDY010000001">
    <property type="protein sequence ID" value="MDV2468415.1"/>
    <property type="molecule type" value="Genomic_DNA"/>
</dbReference>
<comment type="caution">
    <text evidence="2">The sequence shown here is derived from an EMBL/GenBank/DDBJ whole genome shotgun (WGS) entry which is preliminary data.</text>
</comment>